<name>A0A1H9X8W8_9PSEU</name>
<organism evidence="7 8">
    <name type="scientific">Actinokineospora terrae</name>
    <dbReference type="NCBI Taxonomy" id="155974"/>
    <lineage>
        <taxon>Bacteria</taxon>
        <taxon>Bacillati</taxon>
        <taxon>Actinomycetota</taxon>
        <taxon>Actinomycetes</taxon>
        <taxon>Pseudonocardiales</taxon>
        <taxon>Pseudonocardiaceae</taxon>
        <taxon>Actinokineospora</taxon>
    </lineage>
</organism>
<comment type="similarity">
    <text evidence="1 5">Belongs to the class-A beta-lactamase family.</text>
</comment>
<dbReference type="InterPro" id="IPR012338">
    <property type="entry name" value="Beta-lactam/transpept-like"/>
</dbReference>
<protein>
    <recommendedName>
        <fullName evidence="2 5">Beta-lactamase</fullName>
        <ecNumber evidence="2 5">3.5.2.6</ecNumber>
    </recommendedName>
</protein>
<dbReference type="Pfam" id="PF13354">
    <property type="entry name" value="Beta-lactamase2"/>
    <property type="match status" value="1"/>
</dbReference>
<feature type="domain" description="Beta-lactamase class A catalytic" evidence="6">
    <location>
        <begin position="2"/>
        <end position="209"/>
    </location>
</feature>
<evidence type="ECO:0000256" key="1">
    <source>
        <dbReference type="ARBA" id="ARBA00009009"/>
    </source>
</evidence>
<evidence type="ECO:0000256" key="2">
    <source>
        <dbReference type="ARBA" id="ARBA00012865"/>
    </source>
</evidence>
<dbReference type="PRINTS" id="PR00118">
    <property type="entry name" value="BLACTAMASEA"/>
</dbReference>
<proteinExistence type="inferred from homology"/>
<evidence type="ECO:0000313" key="8">
    <source>
        <dbReference type="Proteomes" id="UP000199051"/>
    </source>
</evidence>
<dbReference type="PANTHER" id="PTHR35333">
    <property type="entry name" value="BETA-LACTAMASE"/>
    <property type="match status" value="1"/>
</dbReference>
<dbReference type="PROSITE" id="PS00146">
    <property type="entry name" value="BETA_LACTAMASE_A"/>
    <property type="match status" value="1"/>
</dbReference>
<dbReference type="InterPro" id="IPR023650">
    <property type="entry name" value="Beta-lactam_class-A_AS"/>
</dbReference>
<dbReference type="EC" id="3.5.2.6" evidence="2 5"/>
<dbReference type="STRING" id="155974.SAMN04487818_11399"/>
<dbReference type="SUPFAM" id="SSF56601">
    <property type="entry name" value="beta-lactamase/transpeptidase-like"/>
    <property type="match status" value="1"/>
</dbReference>
<reference evidence="8" key="1">
    <citation type="submission" date="2016-10" db="EMBL/GenBank/DDBJ databases">
        <authorList>
            <person name="Varghese N."/>
            <person name="Submissions S."/>
        </authorList>
    </citation>
    <scope>NUCLEOTIDE SEQUENCE [LARGE SCALE GENOMIC DNA]</scope>
    <source>
        <strain evidence="8">DSM 44260</strain>
    </source>
</reference>
<dbReference type="GO" id="GO:0030655">
    <property type="term" value="P:beta-lactam antibiotic catabolic process"/>
    <property type="evidence" value="ECO:0007669"/>
    <property type="project" value="InterPro"/>
</dbReference>
<dbReference type="Gene3D" id="3.40.710.10">
    <property type="entry name" value="DD-peptidase/beta-lactamase superfamily"/>
    <property type="match status" value="1"/>
</dbReference>
<keyword evidence="4 5" id="KW-0046">Antibiotic resistance</keyword>
<evidence type="ECO:0000256" key="3">
    <source>
        <dbReference type="ARBA" id="ARBA00022801"/>
    </source>
</evidence>
<evidence type="ECO:0000259" key="6">
    <source>
        <dbReference type="Pfam" id="PF13354"/>
    </source>
</evidence>
<keyword evidence="3 5" id="KW-0378">Hydrolase</keyword>
<sequence length="235" mass="25212">MDTKRDRTVSYQADERFAYASTSKAFAAALVLDATTPQQLEEPVPIRAADLVANSPVVERAVGGTMTWRELCDAAVRYSDNAAGNLLLRSLGGPAGLQAGLGDQVTSADRYEPDLSSAIPGDPRDTSTPRTMATNLRKFTVDTALPEEDRAMLDDWLRNNTTGTDVIRAGVPRDWVVGDKTGSADYGGRNDIAVLWPPGRDPIVIAVLTSRDKEGAERLDALVADTARIVARVLG</sequence>
<evidence type="ECO:0000313" key="7">
    <source>
        <dbReference type="EMBL" id="SES42093.1"/>
    </source>
</evidence>
<keyword evidence="8" id="KW-1185">Reference proteome</keyword>
<dbReference type="InterPro" id="IPR000871">
    <property type="entry name" value="Beta-lactam_class-A"/>
</dbReference>
<dbReference type="Proteomes" id="UP000199051">
    <property type="component" value="Unassembled WGS sequence"/>
</dbReference>
<dbReference type="EMBL" id="FOGI01000013">
    <property type="protein sequence ID" value="SES42093.1"/>
    <property type="molecule type" value="Genomic_DNA"/>
</dbReference>
<dbReference type="GO" id="GO:0008800">
    <property type="term" value="F:beta-lactamase activity"/>
    <property type="evidence" value="ECO:0007669"/>
    <property type="project" value="UniProtKB-UniRule"/>
</dbReference>
<dbReference type="PANTHER" id="PTHR35333:SF3">
    <property type="entry name" value="BETA-LACTAMASE-TYPE TRANSPEPTIDASE FOLD CONTAINING PROTEIN"/>
    <property type="match status" value="1"/>
</dbReference>
<evidence type="ECO:0000256" key="4">
    <source>
        <dbReference type="ARBA" id="ARBA00023251"/>
    </source>
</evidence>
<comment type="catalytic activity">
    <reaction evidence="5">
        <text>a beta-lactam + H2O = a substituted beta-amino acid</text>
        <dbReference type="Rhea" id="RHEA:20401"/>
        <dbReference type="ChEBI" id="CHEBI:15377"/>
        <dbReference type="ChEBI" id="CHEBI:35627"/>
        <dbReference type="ChEBI" id="CHEBI:140347"/>
        <dbReference type="EC" id="3.5.2.6"/>
    </reaction>
</comment>
<dbReference type="InterPro" id="IPR045155">
    <property type="entry name" value="Beta-lactam_cat"/>
</dbReference>
<evidence type="ECO:0000256" key="5">
    <source>
        <dbReference type="RuleBase" id="RU361140"/>
    </source>
</evidence>
<dbReference type="GO" id="GO:0046677">
    <property type="term" value="P:response to antibiotic"/>
    <property type="evidence" value="ECO:0007669"/>
    <property type="project" value="UniProtKB-UniRule"/>
</dbReference>
<gene>
    <name evidence="7" type="ORF">SAMN04487818_11399</name>
</gene>
<accession>A0A1H9X8W8</accession>
<dbReference type="AlphaFoldDB" id="A0A1H9X8W8"/>
<dbReference type="NCBIfam" id="NF033103">
    <property type="entry name" value="bla_class_A"/>
    <property type="match status" value="1"/>
</dbReference>